<dbReference type="EMBL" id="JBEPLO010000009">
    <property type="protein sequence ID" value="MET3557903.1"/>
    <property type="molecule type" value="Genomic_DNA"/>
</dbReference>
<protein>
    <submittedName>
        <fullName evidence="4">Type VII secretion protein EssB</fullName>
    </submittedName>
</protein>
<dbReference type="Proteomes" id="UP001549122">
    <property type="component" value="Unassembled WGS sequence"/>
</dbReference>
<dbReference type="InterPro" id="IPR018778">
    <property type="entry name" value="T7SS_EssB"/>
</dbReference>
<comment type="similarity">
    <text evidence="1">Belongs to the EssB family.</text>
</comment>
<dbReference type="NCBIfam" id="TIGR03926">
    <property type="entry name" value="T7_EssB"/>
    <property type="match status" value="1"/>
</dbReference>
<dbReference type="InterPro" id="IPR042565">
    <property type="entry name" value="T7SS_EssB_C"/>
</dbReference>
<proteinExistence type="inferred from homology"/>
<evidence type="ECO:0000256" key="1">
    <source>
        <dbReference type="ARBA" id="ARBA00010163"/>
    </source>
</evidence>
<evidence type="ECO:0000256" key="3">
    <source>
        <dbReference type="SAM" id="Phobius"/>
    </source>
</evidence>
<dbReference type="Gene3D" id="1.10.510.10">
    <property type="entry name" value="Transferase(Phosphotransferase) domain 1"/>
    <property type="match status" value="1"/>
</dbReference>
<reference evidence="4 5" key="1">
    <citation type="submission" date="2024-06" db="EMBL/GenBank/DDBJ databases">
        <title>Genomic Encyclopedia of Type Strains, Phase IV (KMG-IV): sequencing the most valuable type-strain genomes for metagenomic binning, comparative biology and taxonomic classification.</title>
        <authorList>
            <person name="Goeker M."/>
        </authorList>
    </citation>
    <scope>NUCLEOTIDE SEQUENCE [LARGE SCALE GENOMIC DNA]</scope>
    <source>
        <strain evidence="4 5">DSM 28303</strain>
    </source>
</reference>
<evidence type="ECO:0000313" key="5">
    <source>
        <dbReference type="Proteomes" id="UP001549122"/>
    </source>
</evidence>
<evidence type="ECO:0000256" key="2">
    <source>
        <dbReference type="SAM" id="MobiDB-lite"/>
    </source>
</evidence>
<feature type="transmembrane region" description="Helical" evidence="3">
    <location>
        <begin position="220"/>
        <end position="240"/>
    </location>
</feature>
<keyword evidence="5" id="KW-1185">Reference proteome</keyword>
<gene>
    <name evidence="4" type="ORF">ABID29_001015</name>
</gene>
<accession>A0ABV2FH63</accession>
<comment type="caution">
    <text evidence="4">The sequence shown here is derived from an EMBL/GenBank/DDBJ whole genome shotgun (WGS) entry which is preliminary data.</text>
</comment>
<feature type="region of interest" description="Disordered" evidence="2">
    <location>
        <begin position="386"/>
        <end position="414"/>
    </location>
</feature>
<keyword evidence="3" id="KW-1133">Transmembrane helix</keyword>
<feature type="compositionally biased region" description="Acidic residues" evidence="2">
    <location>
        <begin position="404"/>
        <end position="414"/>
    </location>
</feature>
<evidence type="ECO:0000313" key="4">
    <source>
        <dbReference type="EMBL" id="MET3557903.1"/>
    </source>
</evidence>
<keyword evidence="3" id="KW-0812">Transmembrane</keyword>
<dbReference type="Gene3D" id="1.25.40.680">
    <property type="entry name" value="Type VII secretion system EssB, C-terminal-like domain"/>
    <property type="match status" value="1"/>
</dbReference>
<dbReference type="RefSeq" id="WP_354364845.1">
    <property type="nucleotide sequence ID" value="NZ_JBEPLO010000009.1"/>
</dbReference>
<sequence length="414" mass="47682">MPEEVLKIEDHELVKKLDQDQVVLVQKRSDVHLQDLSRLSLLTFEHPLLLPQAISWDEDSISYRFALPETTRTWEGLREAPISERLRVLRNALAFERLLDLEMTFYLSPDNIHIDQNGQTRLYYRGIKQAQPPFDMSEAIFLRQIKCLIISQFSDHAYNTLYQGGLEAVQETEFTTKVKEAPDLAALSDLLRLEQAEAAANEAEKFQTVPRTQFRIFKQLTIALGILTVLFAIPLAYFGLFRVPFQDKLLAADTAFLKVDYSEVIQLLDDVAVNRLPKTQKYELAHSYVQLLDLSYESKQNILNNISLISNDTYLDYWIYDGRGEFDRSLDLAKQLEDYQLIIYALDQAITQVRNDQTLDGAAREERLTELEAEFKKYSDMRTELLGQASEAETSQSEAKETEETTEASEADKE</sequence>
<keyword evidence="3" id="KW-0472">Membrane</keyword>
<name>A0ABV2FH63_9STRE</name>
<dbReference type="Pfam" id="PF10140">
    <property type="entry name" value="YukC"/>
    <property type="match status" value="1"/>
</dbReference>
<organism evidence="4 5">
    <name type="scientific">Streptococcus rupicaprae</name>
    <dbReference type="NCBI Taxonomy" id="759619"/>
    <lineage>
        <taxon>Bacteria</taxon>
        <taxon>Bacillati</taxon>
        <taxon>Bacillota</taxon>
        <taxon>Bacilli</taxon>
        <taxon>Lactobacillales</taxon>
        <taxon>Streptococcaceae</taxon>
        <taxon>Streptococcus</taxon>
    </lineage>
</organism>